<evidence type="ECO:0000313" key="1">
    <source>
        <dbReference type="EMBL" id="KAI9454933.1"/>
    </source>
</evidence>
<dbReference type="Proteomes" id="UP001207468">
    <property type="component" value="Unassembled WGS sequence"/>
</dbReference>
<comment type="caution">
    <text evidence="1">The sequence shown here is derived from an EMBL/GenBank/DDBJ whole genome shotgun (WGS) entry which is preliminary data.</text>
</comment>
<organism evidence="1 2">
    <name type="scientific">Russula earlei</name>
    <dbReference type="NCBI Taxonomy" id="71964"/>
    <lineage>
        <taxon>Eukaryota</taxon>
        <taxon>Fungi</taxon>
        <taxon>Dikarya</taxon>
        <taxon>Basidiomycota</taxon>
        <taxon>Agaricomycotina</taxon>
        <taxon>Agaricomycetes</taxon>
        <taxon>Russulales</taxon>
        <taxon>Russulaceae</taxon>
        <taxon>Russula</taxon>
    </lineage>
</organism>
<keyword evidence="2" id="KW-1185">Reference proteome</keyword>
<protein>
    <submittedName>
        <fullName evidence="1">Cytochrome P450</fullName>
    </submittedName>
</protein>
<accession>A0ACC0TZG8</accession>
<evidence type="ECO:0000313" key="2">
    <source>
        <dbReference type="Proteomes" id="UP001207468"/>
    </source>
</evidence>
<name>A0ACC0TZG8_9AGAM</name>
<sequence length="468" mass="51625">MSLQVLGQVIVVLSSPSAIKDLLERRGESYSDRPLFPLHEVLGLDWLLPALRKGEVWSEGRKVLDRSLRPAAPISYRRMMEEKTRSFLGQLFVTPTDFRDHVELLQGKLIMALTYGYDLKAYDDELIVAPVELNKVLAQSVLPGAVLMNHIPFIKHIHSWIPFLSQEAVARRCRELGDRMRNGPIDFVWKSMREGTAAQSLASEHLQDVEHLSGPERQRQEKVVKEALGSLFNAGSDTSVSTMVSLFRALSQYPSVQRRAQKELDSVIGRDRLPTFDDRPRLPYIDAICKELLRWHPAVPLGFPHASTQDGIFNGHFIPKGATILANAWAVLHDPELYPDPETFNPERFLDAATTPTPTPTNRGGGGPGASAQPPRFFRTNDPSLISLAFGAGKRICPGRHFVDATLFILAASVMAVFDLEADAGRGDGDGSGAMESGLLLSPGRFGCIITARDALAKELIAAYATID</sequence>
<gene>
    <name evidence="1" type="ORF">F5148DRAFT_1227779</name>
</gene>
<reference evidence="1" key="1">
    <citation type="submission" date="2021-03" db="EMBL/GenBank/DDBJ databases">
        <title>Evolutionary priming and transition to the ectomycorrhizal habit in an iconic lineage of mushroom-forming fungi: is preadaptation a requirement?</title>
        <authorList>
            <consortium name="DOE Joint Genome Institute"/>
            <person name="Looney B.P."/>
            <person name="Miyauchi S."/>
            <person name="Morin E."/>
            <person name="Drula E."/>
            <person name="Courty P.E."/>
            <person name="Chicoki N."/>
            <person name="Fauchery L."/>
            <person name="Kohler A."/>
            <person name="Kuo A."/>
            <person name="LaButti K."/>
            <person name="Pangilinan J."/>
            <person name="Lipzen A."/>
            <person name="Riley R."/>
            <person name="Andreopoulos W."/>
            <person name="He G."/>
            <person name="Johnson J."/>
            <person name="Barry K.W."/>
            <person name="Grigoriev I.V."/>
            <person name="Nagy L."/>
            <person name="Hibbett D."/>
            <person name="Henrissat B."/>
            <person name="Matheny P.B."/>
            <person name="Labbe J."/>
            <person name="Martin A.F."/>
        </authorList>
    </citation>
    <scope>NUCLEOTIDE SEQUENCE</scope>
    <source>
        <strain evidence="1">BPL698</strain>
    </source>
</reference>
<dbReference type="EMBL" id="JAGFNK010000263">
    <property type="protein sequence ID" value="KAI9454933.1"/>
    <property type="molecule type" value="Genomic_DNA"/>
</dbReference>
<proteinExistence type="predicted"/>